<comment type="catalytic activity">
    <reaction evidence="1">
        <text>7,8-dihydroneopterin = 6-hydroxymethyl-7,8-dihydropterin + glycolaldehyde</text>
        <dbReference type="Rhea" id="RHEA:10540"/>
        <dbReference type="ChEBI" id="CHEBI:17001"/>
        <dbReference type="ChEBI" id="CHEBI:17071"/>
        <dbReference type="ChEBI" id="CHEBI:44841"/>
        <dbReference type="EC" id="4.1.2.25"/>
    </reaction>
</comment>
<organism evidence="9">
    <name type="scientific">hydrothermal vent metagenome</name>
    <dbReference type="NCBI Taxonomy" id="652676"/>
    <lineage>
        <taxon>unclassified sequences</taxon>
        <taxon>metagenomes</taxon>
        <taxon>ecological metagenomes</taxon>
    </lineage>
</organism>
<feature type="domain" description="Dihydroneopterin aldolase/epimerase" evidence="8">
    <location>
        <begin position="23"/>
        <end position="133"/>
    </location>
</feature>
<evidence type="ECO:0000256" key="1">
    <source>
        <dbReference type="ARBA" id="ARBA00001353"/>
    </source>
</evidence>
<evidence type="ECO:0000313" key="9">
    <source>
        <dbReference type="EMBL" id="VAV95670.1"/>
    </source>
</evidence>
<dbReference type="SMART" id="SM00905">
    <property type="entry name" value="FolB"/>
    <property type="match status" value="1"/>
</dbReference>
<evidence type="ECO:0000256" key="3">
    <source>
        <dbReference type="ARBA" id="ARBA00005708"/>
    </source>
</evidence>
<dbReference type="GO" id="GO:0005737">
    <property type="term" value="C:cytoplasm"/>
    <property type="evidence" value="ECO:0007669"/>
    <property type="project" value="TreeGrafter"/>
</dbReference>
<dbReference type="InterPro" id="IPR006157">
    <property type="entry name" value="FolB_dom"/>
</dbReference>
<dbReference type="Gene3D" id="3.30.1130.10">
    <property type="match status" value="1"/>
</dbReference>
<gene>
    <name evidence="9" type="ORF">MNBD_ALPHA05-1410</name>
</gene>
<dbReference type="SUPFAM" id="SSF55620">
    <property type="entry name" value="Tetrahydrobiopterin biosynthesis enzymes-like"/>
    <property type="match status" value="1"/>
</dbReference>
<dbReference type="AlphaFoldDB" id="A0A3B0RQN6"/>
<dbReference type="GO" id="GO:0046656">
    <property type="term" value="P:folic acid biosynthetic process"/>
    <property type="evidence" value="ECO:0007669"/>
    <property type="project" value="UniProtKB-KW"/>
</dbReference>
<evidence type="ECO:0000256" key="7">
    <source>
        <dbReference type="ARBA" id="ARBA00032903"/>
    </source>
</evidence>
<protein>
    <recommendedName>
        <fullName evidence="4">dihydroneopterin aldolase</fullName>
        <ecNumber evidence="4">4.1.2.25</ecNumber>
    </recommendedName>
    <alternativeName>
        <fullName evidence="7">7,8-dihydroneopterin aldolase</fullName>
    </alternativeName>
</protein>
<proteinExistence type="inferred from homology"/>
<keyword evidence="5" id="KW-0289">Folate biosynthesis</keyword>
<dbReference type="GO" id="GO:0004150">
    <property type="term" value="F:dihydroneopterin aldolase activity"/>
    <property type="evidence" value="ECO:0007669"/>
    <property type="project" value="UniProtKB-EC"/>
</dbReference>
<evidence type="ECO:0000256" key="5">
    <source>
        <dbReference type="ARBA" id="ARBA00022909"/>
    </source>
</evidence>
<evidence type="ECO:0000256" key="2">
    <source>
        <dbReference type="ARBA" id="ARBA00005013"/>
    </source>
</evidence>
<evidence type="ECO:0000256" key="6">
    <source>
        <dbReference type="ARBA" id="ARBA00023239"/>
    </source>
</evidence>
<dbReference type="EC" id="4.1.2.25" evidence="4"/>
<dbReference type="InterPro" id="IPR006156">
    <property type="entry name" value="Dihydroneopterin_aldolase"/>
</dbReference>
<dbReference type="EMBL" id="UOEH01000172">
    <property type="protein sequence ID" value="VAV95670.1"/>
    <property type="molecule type" value="Genomic_DNA"/>
</dbReference>
<dbReference type="Pfam" id="PF02152">
    <property type="entry name" value="FolB"/>
    <property type="match status" value="1"/>
</dbReference>
<keyword evidence="6" id="KW-0456">Lyase</keyword>
<dbReference type="PANTHER" id="PTHR42844">
    <property type="entry name" value="DIHYDRONEOPTERIN ALDOLASE 1-RELATED"/>
    <property type="match status" value="1"/>
</dbReference>
<dbReference type="InterPro" id="IPR043133">
    <property type="entry name" value="GTP-CH-I_C/QueF"/>
</dbReference>
<comment type="similarity">
    <text evidence="3">Belongs to the DHNA family.</text>
</comment>
<dbReference type="NCBIfam" id="TIGR00525">
    <property type="entry name" value="folB"/>
    <property type="match status" value="1"/>
</dbReference>
<dbReference type="NCBIfam" id="TIGR00526">
    <property type="entry name" value="folB_dom"/>
    <property type="match status" value="1"/>
</dbReference>
<reference evidence="9" key="1">
    <citation type="submission" date="2018-06" db="EMBL/GenBank/DDBJ databases">
        <authorList>
            <person name="Zhirakovskaya E."/>
        </authorList>
    </citation>
    <scope>NUCLEOTIDE SEQUENCE</scope>
</reference>
<sequence length="139" mass="15058">MKNDQTPEITPIPRAANAPRRKIFVRGLMLDAFIGVYDSEQGVAQPLKIDLQVEVVEPSNPIGDSLEDVVCYNKLTQGIKAILAEGHIKLVETLAERVADLALSHPMAISVDVRIEKPNAISEAAAAGVEISRTKNLGY</sequence>
<evidence type="ECO:0000259" key="8">
    <source>
        <dbReference type="SMART" id="SM00905"/>
    </source>
</evidence>
<evidence type="ECO:0000256" key="4">
    <source>
        <dbReference type="ARBA" id="ARBA00013043"/>
    </source>
</evidence>
<name>A0A3B0RQN6_9ZZZZ</name>
<comment type="pathway">
    <text evidence="2">Cofactor biosynthesis; tetrahydrofolate biosynthesis; 2-amino-4-hydroxy-6-hydroxymethyl-7,8-dihydropteridine diphosphate from 7,8-dihydroneopterin triphosphate: step 3/4.</text>
</comment>
<dbReference type="PANTHER" id="PTHR42844:SF1">
    <property type="entry name" value="DIHYDRONEOPTERIN ALDOLASE 1-RELATED"/>
    <property type="match status" value="1"/>
</dbReference>
<accession>A0A3B0RQN6</accession>